<dbReference type="AlphaFoldDB" id="A0A5C7EFK8"/>
<keyword evidence="4 9" id="KW-0479">Metal-binding</keyword>
<evidence type="ECO:0000256" key="9">
    <source>
        <dbReference type="PIRSR" id="PIRSR000005-2"/>
    </source>
</evidence>
<dbReference type="RefSeq" id="WP_147800530.1">
    <property type="nucleotide sequence ID" value="NZ_VPFL01000018.1"/>
</dbReference>
<evidence type="ECO:0000256" key="5">
    <source>
        <dbReference type="ARBA" id="ARBA00022764"/>
    </source>
</evidence>
<dbReference type="InterPro" id="IPR036909">
    <property type="entry name" value="Cyt_c-like_dom_sf"/>
</dbReference>
<evidence type="ECO:0000313" key="13">
    <source>
        <dbReference type="Proteomes" id="UP000321201"/>
    </source>
</evidence>
<dbReference type="PANTHER" id="PTHR33751:SF9">
    <property type="entry name" value="CYTOCHROME C4"/>
    <property type="match status" value="1"/>
</dbReference>
<evidence type="ECO:0000256" key="4">
    <source>
        <dbReference type="ARBA" id="ARBA00022723"/>
    </source>
</evidence>
<feature type="domain" description="Cytochrome c" evidence="11">
    <location>
        <begin position="116"/>
        <end position="206"/>
    </location>
</feature>
<evidence type="ECO:0000256" key="1">
    <source>
        <dbReference type="ARBA" id="ARBA00004418"/>
    </source>
</evidence>
<dbReference type="PROSITE" id="PS51007">
    <property type="entry name" value="CYTC"/>
    <property type="match status" value="2"/>
</dbReference>
<keyword evidence="13" id="KW-1185">Reference proteome</keyword>
<keyword evidence="10" id="KW-0732">Signal</keyword>
<keyword evidence="6" id="KW-0249">Electron transport</keyword>
<dbReference type="InterPro" id="IPR024167">
    <property type="entry name" value="Cytochrome_c4-like"/>
</dbReference>
<feature type="binding site" description="covalent" evidence="8">
    <location>
        <position position="43"/>
    </location>
    <ligand>
        <name>heme c</name>
        <dbReference type="ChEBI" id="CHEBI:61717"/>
        <label>1</label>
    </ligand>
</feature>
<dbReference type="GO" id="GO:0009055">
    <property type="term" value="F:electron transfer activity"/>
    <property type="evidence" value="ECO:0007669"/>
    <property type="project" value="InterPro"/>
</dbReference>
<feature type="binding site" description="axial binding residue" evidence="9">
    <location>
        <position position="44"/>
    </location>
    <ligand>
        <name>heme c</name>
        <dbReference type="ChEBI" id="CHEBI:61717"/>
        <label>1</label>
    </ligand>
    <ligandPart>
        <name>Fe</name>
        <dbReference type="ChEBI" id="CHEBI:18248"/>
    </ligandPart>
</feature>
<feature type="binding site" description="covalent" evidence="8">
    <location>
        <position position="40"/>
    </location>
    <ligand>
        <name>heme c</name>
        <dbReference type="ChEBI" id="CHEBI:61717"/>
        <label>1</label>
    </ligand>
</feature>
<gene>
    <name evidence="12" type="ORF">FR698_12490</name>
</gene>
<reference evidence="12 13" key="1">
    <citation type="submission" date="2019-08" db="EMBL/GenBank/DDBJ databases">
        <title>Pelomicrobium methylotrophicum gen. nov., sp. nov. a moderately thermophilic, facultatively anaerobic, lithoautotrophic and methylotrophic bacterium isolated from a terrestrial mud volcano.</title>
        <authorList>
            <person name="Slobodkina G.B."/>
            <person name="Merkel A.Y."/>
            <person name="Slobodkin A.I."/>
        </authorList>
    </citation>
    <scope>NUCLEOTIDE SEQUENCE [LARGE SCALE GENOMIC DNA]</scope>
    <source>
        <strain evidence="12 13">SM250</strain>
    </source>
</reference>
<keyword evidence="7 9" id="KW-0408">Iron</keyword>
<dbReference type="Proteomes" id="UP000321201">
    <property type="component" value="Unassembled WGS sequence"/>
</dbReference>
<comment type="PTM">
    <text evidence="8">Binds 2 heme c groups covalently per subunit.</text>
</comment>
<dbReference type="PIRSF" id="PIRSF000005">
    <property type="entry name" value="Cytochrome_c4"/>
    <property type="match status" value="1"/>
</dbReference>
<comment type="subcellular location">
    <subcellularLocation>
        <location evidence="1">Periplasm</location>
    </subcellularLocation>
</comment>
<feature type="domain" description="Cytochrome c" evidence="11">
    <location>
        <begin position="27"/>
        <end position="106"/>
    </location>
</feature>
<dbReference type="SUPFAM" id="SSF46626">
    <property type="entry name" value="Cytochrome c"/>
    <property type="match status" value="2"/>
</dbReference>
<dbReference type="GO" id="GO:0042597">
    <property type="term" value="C:periplasmic space"/>
    <property type="evidence" value="ECO:0007669"/>
    <property type="project" value="UniProtKB-SubCell"/>
</dbReference>
<dbReference type="GO" id="GO:0005506">
    <property type="term" value="F:iron ion binding"/>
    <property type="evidence" value="ECO:0007669"/>
    <property type="project" value="InterPro"/>
</dbReference>
<evidence type="ECO:0000256" key="8">
    <source>
        <dbReference type="PIRSR" id="PIRSR000005-1"/>
    </source>
</evidence>
<evidence type="ECO:0000256" key="7">
    <source>
        <dbReference type="ARBA" id="ARBA00023004"/>
    </source>
</evidence>
<evidence type="ECO:0000256" key="3">
    <source>
        <dbReference type="ARBA" id="ARBA00022617"/>
    </source>
</evidence>
<dbReference type="GO" id="GO:0020037">
    <property type="term" value="F:heme binding"/>
    <property type="evidence" value="ECO:0007669"/>
    <property type="project" value="InterPro"/>
</dbReference>
<dbReference type="OrthoDB" id="9773456at2"/>
<feature type="binding site" description="axial binding residue" evidence="9">
    <location>
        <position position="141"/>
    </location>
    <ligand>
        <name>heme c</name>
        <dbReference type="ChEBI" id="CHEBI:61717"/>
        <label>2</label>
    </ligand>
    <ligandPart>
        <name>Fe</name>
        <dbReference type="ChEBI" id="CHEBI:18248"/>
    </ligandPart>
</feature>
<sequence>MKRTRAGMALAAAVWAVTAQAEPAKEVDLAQAQTIAGQVCAACHGPDGNSPTPANPILAAQHAQYITKQLANFKSGARQNPIMAGMVTTLTPEDMKALGVYYARQKLKPAQAKDEALAREGERLYRGGVASKGLPACAACHAPNGAGIPARYPRLGGQYAEYTAAQLKAFRSGERANDPERMMQTIAAKMTDREIEAVSEYIAGLR</sequence>
<proteinExistence type="predicted"/>
<feature type="binding site" description="covalent" evidence="8">
    <location>
        <position position="140"/>
    </location>
    <ligand>
        <name>heme c</name>
        <dbReference type="ChEBI" id="CHEBI:61717"/>
        <label>2</label>
    </ligand>
</feature>
<dbReference type="Gene3D" id="1.10.760.10">
    <property type="entry name" value="Cytochrome c-like domain"/>
    <property type="match status" value="2"/>
</dbReference>
<feature type="signal peptide" evidence="10">
    <location>
        <begin position="1"/>
        <end position="21"/>
    </location>
</feature>
<name>A0A5C7EFK8_9PROT</name>
<dbReference type="EMBL" id="VPFL01000018">
    <property type="protein sequence ID" value="TXF11010.1"/>
    <property type="molecule type" value="Genomic_DNA"/>
</dbReference>
<dbReference type="Pfam" id="PF00034">
    <property type="entry name" value="Cytochrom_C"/>
    <property type="match status" value="2"/>
</dbReference>
<evidence type="ECO:0000256" key="10">
    <source>
        <dbReference type="SAM" id="SignalP"/>
    </source>
</evidence>
<evidence type="ECO:0000313" key="12">
    <source>
        <dbReference type="EMBL" id="TXF11010.1"/>
    </source>
</evidence>
<feature type="binding site" description="covalent" evidence="8">
    <location>
        <position position="137"/>
    </location>
    <ligand>
        <name>heme c</name>
        <dbReference type="ChEBI" id="CHEBI:61717"/>
        <label>2</label>
    </ligand>
</feature>
<comment type="caution">
    <text evidence="12">The sequence shown here is derived from an EMBL/GenBank/DDBJ whole genome shotgun (WGS) entry which is preliminary data.</text>
</comment>
<keyword evidence="3 8" id="KW-0349">Heme</keyword>
<feature type="binding site" description="axial binding residue" evidence="9">
    <location>
        <position position="183"/>
    </location>
    <ligand>
        <name>heme c</name>
        <dbReference type="ChEBI" id="CHEBI:61717"/>
        <label>2</label>
    </ligand>
    <ligandPart>
        <name>Fe</name>
        <dbReference type="ChEBI" id="CHEBI:18248"/>
    </ligandPart>
</feature>
<keyword evidence="5" id="KW-0574">Periplasm</keyword>
<dbReference type="InterPro" id="IPR050597">
    <property type="entry name" value="Cytochrome_c_Oxidase_Subunit"/>
</dbReference>
<protein>
    <submittedName>
        <fullName evidence="12">Cytochrome c4</fullName>
    </submittedName>
</protein>
<dbReference type="PANTHER" id="PTHR33751">
    <property type="entry name" value="CBB3-TYPE CYTOCHROME C OXIDASE SUBUNIT FIXP"/>
    <property type="match status" value="1"/>
</dbReference>
<organism evidence="12 13">
    <name type="scientific">Pelomicrobium methylotrophicum</name>
    <dbReference type="NCBI Taxonomy" id="2602750"/>
    <lineage>
        <taxon>Bacteria</taxon>
        <taxon>Pseudomonadati</taxon>
        <taxon>Pseudomonadota</taxon>
        <taxon>Hydrogenophilia</taxon>
        <taxon>Hydrogenophilia incertae sedis</taxon>
        <taxon>Pelomicrobium</taxon>
    </lineage>
</organism>
<dbReference type="InParanoid" id="A0A5C7EFK8"/>
<feature type="binding site" description="axial binding residue" evidence="9">
    <location>
        <position position="83"/>
    </location>
    <ligand>
        <name>heme c</name>
        <dbReference type="ChEBI" id="CHEBI:61717"/>
        <label>1</label>
    </ligand>
    <ligandPart>
        <name>Fe</name>
        <dbReference type="ChEBI" id="CHEBI:18248"/>
    </ligandPart>
</feature>
<dbReference type="InterPro" id="IPR009056">
    <property type="entry name" value="Cyt_c-like_dom"/>
</dbReference>
<feature type="chain" id="PRO_5022868984" evidence="10">
    <location>
        <begin position="22"/>
        <end position="206"/>
    </location>
</feature>
<accession>A0A5C7EFK8</accession>
<keyword evidence="2" id="KW-0813">Transport</keyword>
<evidence type="ECO:0000256" key="6">
    <source>
        <dbReference type="ARBA" id="ARBA00022982"/>
    </source>
</evidence>
<evidence type="ECO:0000256" key="2">
    <source>
        <dbReference type="ARBA" id="ARBA00022448"/>
    </source>
</evidence>
<evidence type="ECO:0000259" key="11">
    <source>
        <dbReference type="PROSITE" id="PS51007"/>
    </source>
</evidence>